<proteinExistence type="inferred from homology"/>
<dbReference type="GO" id="GO:0020037">
    <property type="term" value="F:heme binding"/>
    <property type="evidence" value="ECO:0007669"/>
    <property type="project" value="InterPro"/>
</dbReference>
<reference evidence="11 12" key="1">
    <citation type="submission" date="2024-01" db="EMBL/GenBank/DDBJ databases">
        <title>A draft genome for a cacao thread blight-causing isolate of Paramarasmius palmivorus.</title>
        <authorList>
            <person name="Baruah I.K."/>
            <person name="Bukari Y."/>
            <person name="Amoako-Attah I."/>
            <person name="Meinhardt L.W."/>
            <person name="Bailey B.A."/>
            <person name="Cohen S.P."/>
        </authorList>
    </citation>
    <scope>NUCLEOTIDE SEQUENCE [LARGE SCALE GENOMIC DNA]</scope>
    <source>
        <strain evidence="11 12">GH-12</strain>
    </source>
</reference>
<evidence type="ECO:0000256" key="3">
    <source>
        <dbReference type="ARBA" id="ARBA00010617"/>
    </source>
</evidence>
<evidence type="ECO:0000256" key="6">
    <source>
        <dbReference type="ARBA" id="ARBA00023002"/>
    </source>
</evidence>
<comment type="similarity">
    <text evidence="3 10">Belongs to the cytochrome P450 family.</text>
</comment>
<keyword evidence="7 9" id="KW-0408">Iron</keyword>
<dbReference type="GO" id="GO:0004497">
    <property type="term" value="F:monooxygenase activity"/>
    <property type="evidence" value="ECO:0007669"/>
    <property type="project" value="UniProtKB-KW"/>
</dbReference>
<comment type="pathway">
    <text evidence="2">Secondary metabolite biosynthesis.</text>
</comment>
<dbReference type="InterPro" id="IPR036396">
    <property type="entry name" value="Cyt_P450_sf"/>
</dbReference>
<comment type="cofactor">
    <cofactor evidence="1 9">
        <name>heme</name>
        <dbReference type="ChEBI" id="CHEBI:30413"/>
    </cofactor>
</comment>
<evidence type="ECO:0000256" key="8">
    <source>
        <dbReference type="ARBA" id="ARBA00023033"/>
    </source>
</evidence>
<evidence type="ECO:0000256" key="5">
    <source>
        <dbReference type="ARBA" id="ARBA00022723"/>
    </source>
</evidence>
<dbReference type="GO" id="GO:0016705">
    <property type="term" value="F:oxidoreductase activity, acting on paired donors, with incorporation or reduction of molecular oxygen"/>
    <property type="evidence" value="ECO:0007669"/>
    <property type="project" value="InterPro"/>
</dbReference>
<dbReference type="EMBL" id="JAYKXP010000050">
    <property type="protein sequence ID" value="KAK7036567.1"/>
    <property type="molecule type" value="Genomic_DNA"/>
</dbReference>
<keyword evidence="5 9" id="KW-0479">Metal-binding</keyword>
<dbReference type="PANTHER" id="PTHR46300">
    <property type="entry name" value="P450, PUTATIVE (EUROFUNG)-RELATED-RELATED"/>
    <property type="match status" value="1"/>
</dbReference>
<sequence>MVSSLDYAAIAVAGFLVYKITTRKTSGYPLPPGPKGLPIVGSAFEMPKTRAWQTFSDWGDVWGPIMSFTAIGQTFVLVSDHKVAEELLGKTGSLFADRPTMEMAELTGWSRALSAARYNERFREYRKLIGRVIGTRGNMTRFYPAEDYQANMFLKRVLDNPTDPAAATRKTAGAMILHITYGYKIKETGEDPLVKLADDALAEFSDITRPGAYIVEFFPFLKHIPLWFPFFSFHKRAAACRKNCDALSEAPFAFCKKQVASGDENDSYCAALLKDETITESHMEDLKWSAASFYGAGADTTVSVVYCYFLACCLFPEVQAKAQAEIEAVVGNDRLPSFQDQKSLPYIDALVKELYRWLPIVPLAVPHRAMQDSVFQGYFIPKDTNVIANVWKFLHDPTVYKDPMSFNPERFLGPNPEPAPQDRGLFGYGRRTCPGLYLSQAEVSVWINVVKAVAGLQVECAVDGNGQKIVPVPDITDGVITRPVEFKCAVKPRSPQVLQLLEEALSNAEV</sequence>
<dbReference type="Proteomes" id="UP001383192">
    <property type="component" value="Unassembled WGS sequence"/>
</dbReference>
<evidence type="ECO:0000256" key="2">
    <source>
        <dbReference type="ARBA" id="ARBA00005179"/>
    </source>
</evidence>
<protein>
    <recommendedName>
        <fullName evidence="13">Cytochrome P450</fullName>
    </recommendedName>
</protein>
<evidence type="ECO:0000256" key="7">
    <source>
        <dbReference type="ARBA" id="ARBA00023004"/>
    </source>
</evidence>
<dbReference type="InterPro" id="IPR001128">
    <property type="entry name" value="Cyt_P450"/>
</dbReference>
<evidence type="ECO:0000256" key="9">
    <source>
        <dbReference type="PIRSR" id="PIRSR602401-1"/>
    </source>
</evidence>
<keyword evidence="8 10" id="KW-0503">Monooxygenase</keyword>
<dbReference type="SUPFAM" id="SSF48264">
    <property type="entry name" value="Cytochrome P450"/>
    <property type="match status" value="1"/>
</dbReference>
<keyword evidence="12" id="KW-1185">Reference proteome</keyword>
<dbReference type="GO" id="GO:0005506">
    <property type="term" value="F:iron ion binding"/>
    <property type="evidence" value="ECO:0007669"/>
    <property type="project" value="InterPro"/>
</dbReference>
<evidence type="ECO:0000256" key="4">
    <source>
        <dbReference type="ARBA" id="ARBA00022617"/>
    </source>
</evidence>
<dbReference type="AlphaFoldDB" id="A0AAW0CA71"/>
<evidence type="ECO:0008006" key="13">
    <source>
        <dbReference type="Google" id="ProtNLM"/>
    </source>
</evidence>
<evidence type="ECO:0000313" key="11">
    <source>
        <dbReference type="EMBL" id="KAK7036567.1"/>
    </source>
</evidence>
<gene>
    <name evidence="11" type="ORF">VNI00_011500</name>
</gene>
<keyword evidence="4 9" id="KW-0349">Heme</keyword>
<keyword evidence="6 10" id="KW-0560">Oxidoreductase</keyword>
<dbReference type="PROSITE" id="PS00086">
    <property type="entry name" value="CYTOCHROME_P450"/>
    <property type="match status" value="1"/>
</dbReference>
<dbReference type="PANTHER" id="PTHR46300:SF7">
    <property type="entry name" value="P450, PUTATIVE (EUROFUNG)-RELATED"/>
    <property type="match status" value="1"/>
</dbReference>
<evidence type="ECO:0000313" key="12">
    <source>
        <dbReference type="Proteomes" id="UP001383192"/>
    </source>
</evidence>
<organism evidence="11 12">
    <name type="scientific">Paramarasmius palmivorus</name>
    <dbReference type="NCBI Taxonomy" id="297713"/>
    <lineage>
        <taxon>Eukaryota</taxon>
        <taxon>Fungi</taxon>
        <taxon>Dikarya</taxon>
        <taxon>Basidiomycota</taxon>
        <taxon>Agaricomycotina</taxon>
        <taxon>Agaricomycetes</taxon>
        <taxon>Agaricomycetidae</taxon>
        <taxon>Agaricales</taxon>
        <taxon>Marasmiineae</taxon>
        <taxon>Marasmiaceae</taxon>
        <taxon>Paramarasmius</taxon>
    </lineage>
</organism>
<comment type="caution">
    <text evidence="11">The sequence shown here is derived from an EMBL/GenBank/DDBJ whole genome shotgun (WGS) entry which is preliminary data.</text>
</comment>
<accession>A0AAW0CA71</accession>
<dbReference type="InterPro" id="IPR002401">
    <property type="entry name" value="Cyt_P450_E_grp-I"/>
</dbReference>
<feature type="binding site" description="axial binding residue" evidence="9">
    <location>
        <position position="433"/>
    </location>
    <ligand>
        <name>heme</name>
        <dbReference type="ChEBI" id="CHEBI:30413"/>
    </ligand>
    <ligandPart>
        <name>Fe</name>
        <dbReference type="ChEBI" id="CHEBI:18248"/>
    </ligandPart>
</feature>
<evidence type="ECO:0000256" key="10">
    <source>
        <dbReference type="RuleBase" id="RU000461"/>
    </source>
</evidence>
<name>A0AAW0CA71_9AGAR</name>
<dbReference type="Pfam" id="PF00067">
    <property type="entry name" value="p450"/>
    <property type="match status" value="1"/>
</dbReference>
<dbReference type="PRINTS" id="PR00463">
    <property type="entry name" value="EP450I"/>
</dbReference>
<dbReference type="CDD" id="cd11065">
    <property type="entry name" value="CYP64-like"/>
    <property type="match status" value="1"/>
</dbReference>
<evidence type="ECO:0000256" key="1">
    <source>
        <dbReference type="ARBA" id="ARBA00001971"/>
    </source>
</evidence>
<dbReference type="InterPro" id="IPR017972">
    <property type="entry name" value="Cyt_P450_CS"/>
</dbReference>
<dbReference type="InterPro" id="IPR050364">
    <property type="entry name" value="Cytochrome_P450_fung"/>
</dbReference>
<dbReference type="Gene3D" id="1.10.630.10">
    <property type="entry name" value="Cytochrome P450"/>
    <property type="match status" value="1"/>
</dbReference>